<dbReference type="AlphaFoldDB" id="A0A916RS78"/>
<evidence type="ECO:0000256" key="19">
    <source>
        <dbReference type="SAM" id="Phobius"/>
    </source>
</evidence>
<evidence type="ECO:0000256" key="8">
    <source>
        <dbReference type="ARBA" id="ARBA00022777"/>
    </source>
</evidence>
<dbReference type="InterPro" id="IPR036945">
    <property type="entry name" value="DAGK_sf"/>
</dbReference>
<comment type="similarity">
    <text evidence="2">Belongs to the bacterial diacylglycerol kinase family.</text>
</comment>
<reference evidence="20" key="2">
    <citation type="submission" date="2020-09" db="EMBL/GenBank/DDBJ databases">
        <authorList>
            <person name="Sun Q."/>
            <person name="Zhou Y."/>
        </authorList>
    </citation>
    <scope>NUCLEOTIDE SEQUENCE</scope>
    <source>
        <strain evidence="20">CGMCC 1.12408</strain>
    </source>
</reference>
<keyword evidence="18" id="KW-0460">Magnesium</keyword>
<feature type="binding site" evidence="16">
    <location>
        <position position="65"/>
    </location>
    <ligand>
        <name>substrate</name>
    </ligand>
</feature>
<gene>
    <name evidence="20" type="ORF">GCM10008025_10770</name>
</gene>
<evidence type="ECO:0000256" key="3">
    <source>
        <dbReference type="ARBA" id="ARBA00022475"/>
    </source>
</evidence>
<feature type="binding site" evidence="17">
    <location>
        <position position="12"/>
    </location>
    <ligand>
        <name>ATP</name>
        <dbReference type="ChEBI" id="CHEBI:30616"/>
    </ligand>
</feature>
<dbReference type="Pfam" id="PF01219">
    <property type="entry name" value="DAGK_prokar"/>
    <property type="match status" value="1"/>
</dbReference>
<feature type="binding site" evidence="18">
    <location>
        <position position="72"/>
    </location>
    <ligand>
        <name>a divalent metal cation</name>
        <dbReference type="ChEBI" id="CHEBI:60240"/>
    </ligand>
</feature>
<feature type="binding site" evidence="17">
    <location>
        <position position="24"/>
    </location>
    <ligand>
        <name>ATP</name>
        <dbReference type="ChEBI" id="CHEBI:30616"/>
    </ligand>
</feature>
<keyword evidence="21" id="KW-1185">Reference proteome</keyword>
<keyword evidence="13" id="KW-0594">Phospholipid biosynthesis</keyword>
<evidence type="ECO:0000256" key="9">
    <source>
        <dbReference type="ARBA" id="ARBA00022840"/>
    </source>
</evidence>
<keyword evidence="9 17" id="KW-0067">ATP-binding</keyword>
<evidence type="ECO:0000256" key="11">
    <source>
        <dbReference type="ARBA" id="ARBA00023098"/>
    </source>
</evidence>
<evidence type="ECO:0000313" key="21">
    <source>
        <dbReference type="Proteomes" id="UP000613512"/>
    </source>
</evidence>
<keyword evidence="18" id="KW-0479">Metal-binding</keyword>
<feature type="transmembrane region" description="Helical" evidence="19">
    <location>
        <begin position="27"/>
        <end position="46"/>
    </location>
</feature>
<dbReference type="InterPro" id="IPR000829">
    <property type="entry name" value="DAGK"/>
</dbReference>
<keyword evidence="6 19" id="KW-0812">Transmembrane</keyword>
<keyword evidence="8 20" id="KW-0418">Kinase</keyword>
<keyword evidence="14" id="KW-1208">Phospholipid metabolism</keyword>
<feature type="transmembrane region" description="Helical" evidence="19">
    <location>
        <begin position="52"/>
        <end position="71"/>
    </location>
</feature>
<dbReference type="GO" id="GO:0008654">
    <property type="term" value="P:phospholipid biosynthetic process"/>
    <property type="evidence" value="ECO:0007669"/>
    <property type="project" value="UniProtKB-KW"/>
</dbReference>
<dbReference type="CDD" id="cd14265">
    <property type="entry name" value="UDPK_IM_like"/>
    <property type="match status" value="1"/>
</dbReference>
<name>A0A916RS78_9BACI</name>
<keyword evidence="10 19" id="KW-1133">Transmembrane helix</keyword>
<organism evidence="20 21">
    <name type="scientific">Ornithinibacillus halotolerans</name>
    <dbReference type="NCBI Taxonomy" id="1274357"/>
    <lineage>
        <taxon>Bacteria</taxon>
        <taxon>Bacillati</taxon>
        <taxon>Bacillota</taxon>
        <taxon>Bacilli</taxon>
        <taxon>Bacillales</taxon>
        <taxon>Bacillaceae</taxon>
        <taxon>Ornithinibacillus</taxon>
    </lineage>
</organism>
<evidence type="ECO:0000256" key="10">
    <source>
        <dbReference type="ARBA" id="ARBA00022989"/>
    </source>
</evidence>
<feature type="binding site" evidence="17">
    <location>
        <begin position="81"/>
        <end position="83"/>
    </location>
    <ligand>
        <name>ATP</name>
        <dbReference type="ChEBI" id="CHEBI:30616"/>
    </ligand>
</feature>
<accession>A0A916RS78</accession>
<dbReference type="PANTHER" id="PTHR34299:SF1">
    <property type="entry name" value="DIACYLGLYCEROL KINASE"/>
    <property type="match status" value="1"/>
</dbReference>
<evidence type="ECO:0000313" key="20">
    <source>
        <dbReference type="EMBL" id="GGA68628.1"/>
    </source>
</evidence>
<evidence type="ECO:0000256" key="6">
    <source>
        <dbReference type="ARBA" id="ARBA00022692"/>
    </source>
</evidence>
<comment type="caution">
    <text evidence="20">The sequence shown here is derived from an EMBL/GenBank/DDBJ whole genome shotgun (WGS) entry which is preliminary data.</text>
</comment>
<evidence type="ECO:0000256" key="4">
    <source>
        <dbReference type="ARBA" id="ARBA00022516"/>
    </source>
</evidence>
<evidence type="ECO:0000256" key="18">
    <source>
        <dbReference type="PIRSR" id="PIRSR600829-4"/>
    </source>
</evidence>
<dbReference type="GO" id="GO:0046872">
    <property type="term" value="F:metal ion binding"/>
    <property type="evidence" value="ECO:0007669"/>
    <property type="project" value="UniProtKB-KW"/>
</dbReference>
<dbReference type="Proteomes" id="UP000613512">
    <property type="component" value="Unassembled WGS sequence"/>
</dbReference>
<keyword evidence="3" id="KW-1003">Cell membrane</keyword>
<evidence type="ECO:0000256" key="2">
    <source>
        <dbReference type="ARBA" id="ARBA00005967"/>
    </source>
</evidence>
<evidence type="ECO:0000256" key="17">
    <source>
        <dbReference type="PIRSR" id="PIRSR600829-3"/>
    </source>
</evidence>
<dbReference type="GO" id="GO:0005524">
    <property type="term" value="F:ATP binding"/>
    <property type="evidence" value="ECO:0007669"/>
    <property type="project" value="UniProtKB-KW"/>
</dbReference>
<dbReference type="EMBL" id="BMEY01000004">
    <property type="protein sequence ID" value="GGA68628.1"/>
    <property type="molecule type" value="Genomic_DNA"/>
</dbReference>
<reference evidence="20" key="1">
    <citation type="journal article" date="2014" name="Int. J. Syst. Evol. Microbiol.">
        <title>Complete genome sequence of Corynebacterium casei LMG S-19264T (=DSM 44701T), isolated from a smear-ripened cheese.</title>
        <authorList>
            <consortium name="US DOE Joint Genome Institute (JGI-PGF)"/>
            <person name="Walter F."/>
            <person name="Albersmeier A."/>
            <person name="Kalinowski J."/>
            <person name="Ruckert C."/>
        </authorList>
    </citation>
    <scope>NUCLEOTIDE SEQUENCE</scope>
    <source>
        <strain evidence="20">CGMCC 1.12408</strain>
    </source>
</reference>
<keyword evidence="7 17" id="KW-0547">Nucleotide-binding</keyword>
<proteinExistence type="inferred from homology"/>
<evidence type="ECO:0000256" key="13">
    <source>
        <dbReference type="ARBA" id="ARBA00023209"/>
    </source>
</evidence>
<feature type="binding site" evidence="17">
    <location>
        <begin position="90"/>
        <end position="91"/>
    </location>
    <ligand>
        <name>ATP</name>
        <dbReference type="ChEBI" id="CHEBI:30616"/>
    </ligand>
</feature>
<feature type="binding site" evidence="18">
    <location>
        <position position="24"/>
    </location>
    <ligand>
        <name>a divalent metal cation</name>
        <dbReference type="ChEBI" id="CHEBI:60240"/>
    </ligand>
</feature>
<feature type="active site" description="Proton acceptor" evidence="15">
    <location>
        <position position="65"/>
    </location>
</feature>
<comment type="subcellular location">
    <subcellularLocation>
        <location evidence="1">Cell membrane</location>
        <topology evidence="1">Multi-pass membrane protein</topology>
    </subcellularLocation>
</comment>
<dbReference type="GO" id="GO:0005886">
    <property type="term" value="C:plasma membrane"/>
    <property type="evidence" value="ECO:0007669"/>
    <property type="project" value="UniProtKB-SubCell"/>
</dbReference>
<evidence type="ECO:0000256" key="1">
    <source>
        <dbReference type="ARBA" id="ARBA00004651"/>
    </source>
</evidence>
<comment type="cofactor">
    <cofactor evidence="18">
        <name>Mg(2+)</name>
        <dbReference type="ChEBI" id="CHEBI:18420"/>
    </cofactor>
    <text evidence="18">Mn(2+), Zn(2+), Cd(2+) and Co(2+) support activity to lesser extents.</text>
</comment>
<evidence type="ECO:0000256" key="14">
    <source>
        <dbReference type="ARBA" id="ARBA00023264"/>
    </source>
</evidence>
<sequence>MADKKNSIGFLYAINGLKEVFTSEFNFRLHVLSTILVTLAGLFFKISIMEWIAVIVVIGLVVSAELLNTAVEEIINYIKPEIHPAAKKIKDIAAAAVLITSLTALLVGILIFVPKLF</sequence>
<dbReference type="InterPro" id="IPR033717">
    <property type="entry name" value="UDPK"/>
</dbReference>
<evidence type="ECO:0000256" key="16">
    <source>
        <dbReference type="PIRSR" id="PIRSR600829-2"/>
    </source>
</evidence>
<evidence type="ECO:0000256" key="15">
    <source>
        <dbReference type="PIRSR" id="PIRSR600829-1"/>
    </source>
</evidence>
<feature type="transmembrane region" description="Helical" evidence="19">
    <location>
        <begin position="92"/>
        <end position="113"/>
    </location>
</feature>
<keyword evidence="5" id="KW-0808">Transferase</keyword>
<dbReference type="GO" id="GO:0016301">
    <property type="term" value="F:kinase activity"/>
    <property type="evidence" value="ECO:0007669"/>
    <property type="project" value="UniProtKB-KW"/>
</dbReference>
<keyword evidence="12 19" id="KW-0472">Membrane</keyword>
<feature type="binding site" evidence="17">
    <location>
        <position position="72"/>
    </location>
    <ligand>
        <name>ATP</name>
        <dbReference type="ChEBI" id="CHEBI:30616"/>
    </ligand>
</feature>
<keyword evidence="4" id="KW-0444">Lipid biosynthesis</keyword>
<dbReference type="Gene3D" id="1.10.287.3610">
    <property type="match status" value="1"/>
</dbReference>
<protein>
    <submittedName>
        <fullName evidence="20">Diacylglycerol kinase</fullName>
    </submittedName>
</protein>
<evidence type="ECO:0000256" key="7">
    <source>
        <dbReference type="ARBA" id="ARBA00022741"/>
    </source>
</evidence>
<dbReference type="RefSeq" id="WP_188383669.1">
    <property type="nucleotide sequence ID" value="NZ_BMEY01000004.1"/>
</dbReference>
<evidence type="ECO:0000256" key="5">
    <source>
        <dbReference type="ARBA" id="ARBA00022679"/>
    </source>
</evidence>
<keyword evidence="11" id="KW-0443">Lipid metabolism</keyword>
<dbReference type="PANTHER" id="PTHR34299">
    <property type="entry name" value="DIACYLGLYCEROL KINASE"/>
    <property type="match status" value="1"/>
</dbReference>
<evidence type="ECO:0000256" key="12">
    <source>
        <dbReference type="ARBA" id="ARBA00023136"/>
    </source>
</evidence>